<dbReference type="UniPathway" id="UPA00537">
    <property type="reaction ID" value="UER00595"/>
</dbReference>
<proteinExistence type="predicted"/>
<dbReference type="EMBL" id="BDMD01000001">
    <property type="protein sequence ID" value="GBF08355.1"/>
    <property type="molecule type" value="Genomic_DNA"/>
</dbReference>
<evidence type="ECO:0000259" key="2">
    <source>
        <dbReference type="PROSITE" id="PS51733"/>
    </source>
</evidence>
<dbReference type="InterPro" id="IPR004143">
    <property type="entry name" value="BPL_LPL_catalytic"/>
</dbReference>
<evidence type="ECO:0000256" key="1">
    <source>
        <dbReference type="ARBA" id="ARBA00005085"/>
    </source>
</evidence>
<comment type="caution">
    <text evidence="3">The sequence shown here is derived from an EMBL/GenBank/DDBJ whole genome shotgun (WGS) entry which is preliminary data.</text>
</comment>
<reference evidence="3 4" key="1">
    <citation type="submission" date="2017-02" db="EMBL/GenBank/DDBJ databases">
        <title>isolation and characterization of a novel temperate virus Aeropyrum globular virus 1 infecting hyperthermophilic archaeon Aeropyrum.</title>
        <authorList>
            <person name="Yumiya M."/>
            <person name="Yoshida T."/>
            <person name="Sako Y."/>
        </authorList>
    </citation>
    <scope>NUCLEOTIDE SEQUENCE [LARGE SCALE GENOMIC DNA]</scope>
    <source>
        <strain evidence="3 4">YK1-12-2013</strain>
    </source>
</reference>
<dbReference type="GO" id="GO:0017118">
    <property type="term" value="F:lipoyltransferase activity"/>
    <property type="evidence" value="ECO:0007669"/>
    <property type="project" value="TreeGrafter"/>
</dbReference>
<keyword evidence="3" id="KW-0436">Ligase</keyword>
<dbReference type="SUPFAM" id="SSF55681">
    <property type="entry name" value="Class II aaRS and biotin synthetases"/>
    <property type="match status" value="1"/>
</dbReference>
<dbReference type="GO" id="GO:0005737">
    <property type="term" value="C:cytoplasm"/>
    <property type="evidence" value="ECO:0007669"/>
    <property type="project" value="TreeGrafter"/>
</dbReference>
<dbReference type="InterPro" id="IPR004562">
    <property type="entry name" value="LipoylTrfase_LipoateP_Ligase"/>
</dbReference>
<sequence length="264" mass="28800">MILKTAGGSPHFNIALEEALLEESAEHGITVARLWVNPDSIIVGYTSDVGREVNIEQASAEGVPVVRRISGGGAVFHDLGNVNVSVYIPRRLGVDEAYALVTSIILKTLHRLGIEGRVENGNDVAVGPWKVSGSAAAIRARATLAHATLLLTTDPSKIRRLVIPQLHRVERGEVTPVKYNPNSLERITGERMEVWQAARLLEESVKHVLGEPENVGHDILQEAVVRARELCKTKYSQKEFWSPLGLGTCREPQVAPITSPSHVL</sequence>
<dbReference type="Pfam" id="PF21948">
    <property type="entry name" value="LplA-B_cat"/>
    <property type="match status" value="1"/>
</dbReference>
<dbReference type="PANTHER" id="PTHR12561:SF3">
    <property type="entry name" value="LIPOYLTRANSFERASE 1, MITOCHONDRIAL"/>
    <property type="match status" value="1"/>
</dbReference>
<dbReference type="Proteomes" id="UP000291213">
    <property type="component" value="Unassembled WGS sequence"/>
</dbReference>
<dbReference type="PANTHER" id="PTHR12561">
    <property type="entry name" value="LIPOATE-PROTEIN LIGASE"/>
    <property type="match status" value="1"/>
</dbReference>
<evidence type="ECO:0000313" key="3">
    <source>
        <dbReference type="EMBL" id="GBF08355.1"/>
    </source>
</evidence>
<dbReference type="InterPro" id="IPR045864">
    <property type="entry name" value="aa-tRNA-synth_II/BPL/LPL"/>
</dbReference>
<organism evidence="3 4">
    <name type="scientific">Aeropyrum pernix</name>
    <dbReference type="NCBI Taxonomy" id="56636"/>
    <lineage>
        <taxon>Archaea</taxon>
        <taxon>Thermoproteota</taxon>
        <taxon>Thermoprotei</taxon>
        <taxon>Desulfurococcales</taxon>
        <taxon>Desulfurococcaceae</taxon>
        <taxon>Aeropyrum</taxon>
    </lineage>
</organism>
<dbReference type="RefSeq" id="WP_131159436.1">
    <property type="nucleotide sequence ID" value="NZ_BDMD01000001.1"/>
</dbReference>
<name>A0A401H7D2_AERPX</name>
<evidence type="ECO:0000313" key="4">
    <source>
        <dbReference type="Proteomes" id="UP000291213"/>
    </source>
</evidence>
<dbReference type="PROSITE" id="PS51733">
    <property type="entry name" value="BPL_LPL_CATALYTIC"/>
    <property type="match status" value="1"/>
</dbReference>
<dbReference type="OrthoDB" id="43646at2157"/>
<dbReference type="CDD" id="cd16443">
    <property type="entry name" value="LplA"/>
    <property type="match status" value="1"/>
</dbReference>
<comment type="pathway">
    <text evidence="1">Protein modification; protein lipoylation via exogenous pathway; protein N(6)-(lipoyl)lysine from lipoate: step 2/2.</text>
</comment>
<dbReference type="AlphaFoldDB" id="A0A401H7D2"/>
<dbReference type="Gene3D" id="3.30.930.10">
    <property type="entry name" value="Bira Bifunctional Protein, Domain 2"/>
    <property type="match status" value="1"/>
</dbReference>
<dbReference type="GO" id="GO:0009249">
    <property type="term" value="P:protein lipoylation"/>
    <property type="evidence" value="ECO:0007669"/>
    <property type="project" value="InterPro"/>
</dbReference>
<gene>
    <name evidence="3" type="ORF">apy_00800</name>
</gene>
<feature type="domain" description="BPL/LPL catalytic" evidence="2">
    <location>
        <begin position="26"/>
        <end position="213"/>
    </location>
</feature>
<dbReference type="GO" id="GO:0016874">
    <property type="term" value="F:ligase activity"/>
    <property type="evidence" value="ECO:0007669"/>
    <property type="project" value="UniProtKB-KW"/>
</dbReference>
<protein>
    <submittedName>
        <fullName evidence="3">Putative lipoate-protein ligase A</fullName>
    </submittedName>
</protein>
<accession>A0A401H7D2</accession>